<dbReference type="OrthoDB" id="5962533at2759"/>
<keyword evidence="2" id="KW-1185">Reference proteome</keyword>
<organism evidence="1 2">
    <name type="scientific">Stylophora pistillata</name>
    <name type="common">Smooth cauliflower coral</name>
    <dbReference type="NCBI Taxonomy" id="50429"/>
    <lineage>
        <taxon>Eukaryota</taxon>
        <taxon>Metazoa</taxon>
        <taxon>Cnidaria</taxon>
        <taxon>Anthozoa</taxon>
        <taxon>Hexacorallia</taxon>
        <taxon>Scleractinia</taxon>
        <taxon>Astrocoeniina</taxon>
        <taxon>Pocilloporidae</taxon>
        <taxon>Stylophora</taxon>
    </lineage>
</organism>
<protein>
    <submittedName>
        <fullName evidence="1">Uncharacterized protein</fullName>
    </submittedName>
</protein>
<name>A0A2B4RPH4_STYPI</name>
<dbReference type="Proteomes" id="UP000225706">
    <property type="component" value="Unassembled WGS sequence"/>
</dbReference>
<reference evidence="2" key="1">
    <citation type="journal article" date="2017" name="bioRxiv">
        <title>Comparative analysis of the genomes of Stylophora pistillata and Acropora digitifera provides evidence for extensive differences between species of corals.</title>
        <authorList>
            <person name="Voolstra C.R."/>
            <person name="Li Y."/>
            <person name="Liew Y.J."/>
            <person name="Baumgarten S."/>
            <person name="Zoccola D."/>
            <person name="Flot J.-F."/>
            <person name="Tambutte S."/>
            <person name="Allemand D."/>
            <person name="Aranda M."/>
        </authorList>
    </citation>
    <scope>NUCLEOTIDE SEQUENCE [LARGE SCALE GENOMIC DNA]</scope>
</reference>
<evidence type="ECO:0000313" key="1">
    <source>
        <dbReference type="EMBL" id="PFX19086.1"/>
    </source>
</evidence>
<proteinExistence type="predicted"/>
<gene>
    <name evidence="1" type="ORF">AWC38_SpisGene16512</name>
</gene>
<comment type="caution">
    <text evidence="1">The sequence shown here is derived from an EMBL/GenBank/DDBJ whole genome shotgun (WGS) entry which is preliminary data.</text>
</comment>
<accession>A0A2B4RPH4</accession>
<evidence type="ECO:0000313" key="2">
    <source>
        <dbReference type="Proteomes" id="UP000225706"/>
    </source>
</evidence>
<sequence>MAGNDVDYKQLWSIFKAIIDGYSNDADRIVKDVTAVCKQVKLLLTKWQKLPDEERNFLKQHFIDIYCSLRCHMKFLRPDMEIRTLPTELVELGREISEDQREMEKIPDAFWAIDPGGRILKIISEMFASPAFPQGSETHASSVLELARDIFGELSSKNIFRPRVLAKVSCNGNWCVGSSMAVSHVLLPLCLHRRICDFHCSLQKATINFGSQRLDDANNHNWSSAAFNGKNYQEVKPPCMICKEMFRNLKGFIGKNDGNNKGKDTILAACAEYCPVSQLLQDNGQMLSECDKAAKAKNWDQCALLFQEFPNILNEFDNAEKSGREETMKTFVLERKHRLYIFGLKPELNDKF</sequence>
<dbReference type="AlphaFoldDB" id="A0A2B4RPH4"/>
<dbReference type="EMBL" id="LSMT01000378">
    <property type="protein sequence ID" value="PFX19086.1"/>
    <property type="molecule type" value="Genomic_DNA"/>
</dbReference>